<dbReference type="RefSeq" id="WP_289268298.1">
    <property type="nucleotide sequence ID" value="NZ_OX365700.1"/>
</dbReference>
<dbReference type="EMBL" id="OX365700">
    <property type="protein sequence ID" value="CAI4031374.1"/>
    <property type="molecule type" value="Genomic_DNA"/>
</dbReference>
<evidence type="ECO:0000313" key="2">
    <source>
        <dbReference type="Proteomes" id="UP001179121"/>
    </source>
</evidence>
<keyword evidence="2" id="KW-1185">Reference proteome</keyword>
<dbReference type="KEGG" id="nti:DNFV4_01795"/>
<evidence type="ECO:0000313" key="1">
    <source>
        <dbReference type="EMBL" id="CAI4031374.1"/>
    </source>
</evidence>
<sequence length="143" mass="15992">MSHDQDKPTTIKHPFLAVTLAFLAVALLPFLVYSLAPADPLAAGHVVYSAGKERVTLLHPTRYERYGYDATCILEAKEQIIIMESPATRIDHTLIARMHESSDPIQFPYCPPRAELIVQVHQVKAKEGLLTVMRDAVRSMIGR</sequence>
<reference evidence="1" key="1">
    <citation type="submission" date="2022-10" db="EMBL/GenBank/DDBJ databases">
        <authorList>
            <person name="Koch H."/>
        </authorList>
    </citation>
    <scope>NUCLEOTIDE SEQUENCE</scope>
    <source>
        <strain evidence="1">DNF</strain>
    </source>
</reference>
<gene>
    <name evidence="1" type="ORF">DNFV4_01795</name>
</gene>
<organism evidence="1 2">
    <name type="scientific">Nitrospira tepida</name>
    <dbReference type="NCBI Taxonomy" id="2973512"/>
    <lineage>
        <taxon>Bacteria</taxon>
        <taxon>Pseudomonadati</taxon>
        <taxon>Nitrospirota</taxon>
        <taxon>Nitrospiria</taxon>
        <taxon>Nitrospirales</taxon>
        <taxon>Nitrospiraceae</taxon>
        <taxon>Nitrospira</taxon>
    </lineage>
</organism>
<protein>
    <submittedName>
        <fullName evidence="1">Uncharacterized protein</fullName>
    </submittedName>
</protein>
<dbReference type="AlphaFoldDB" id="A0AA86T4A4"/>
<name>A0AA86T4A4_9BACT</name>
<proteinExistence type="predicted"/>
<dbReference type="Proteomes" id="UP001179121">
    <property type="component" value="Chromosome"/>
</dbReference>
<accession>A0AA86T4A4</accession>